<reference evidence="2" key="2">
    <citation type="submission" date="2015-01" db="EMBL/GenBank/DDBJ databases">
        <title>Evolutionary Origins and Diversification of the Mycorrhizal Mutualists.</title>
        <authorList>
            <consortium name="DOE Joint Genome Institute"/>
            <consortium name="Mycorrhizal Genomics Consortium"/>
            <person name="Kohler A."/>
            <person name="Kuo A."/>
            <person name="Nagy L.G."/>
            <person name="Floudas D."/>
            <person name="Copeland A."/>
            <person name="Barry K.W."/>
            <person name="Cichocki N."/>
            <person name="Veneault-Fourrey C."/>
            <person name="LaButti K."/>
            <person name="Lindquist E.A."/>
            <person name="Lipzen A."/>
            <person name="Lundell T."/>
            <person name="Morin E."/>
            <person name="Murat C."/>
            <person name="Riley R."/>
            <person name="Ohm R."/>
            <person name="Sun H."/>
            <person name="Tunlid A."/>
            <person name="Henrissat B."/>
            <person name="Grigoriev I.V."/>
            <person name="Hibbett D.S."/>
            <person name="Martin F."/>
        </authorList>
    </citation>
    <scope>NUCLEOTIDE SEQUENCE [LARGE SCALE GENOMIC DNA]</scope>
    <source>
        <strain evidence="2">Marx 270</strain>
    </source>
</reference>
<dbReference type="Proteomes" id="UP000054217">
    <property type="component" value="Unassembled WGS sequence"/>
</dbReference>
<sequence>MARLRTNWTSGCAKTLLSMHCVRSHGHLAGGCSKCGGMFNTSLYSNSAIHALDVTFVPKEKSLEGHAYTSDGLLIVYPNRSHPIYTMPPFSPFLQVHIACCGVGALRSNPSRVPRAPVLYDAVAFFHVHNDVAASIGGLESTILAEKRYEGVSSQVIRSAPSSCFQCTVLWTF</sequence>
<evidence type="ECO:0000313" key="1">
    <source>
        <dbReference type="EMBL" id="KIO01120.1"/>
    </source>
</evidence>
<evidence type="ECO:0000313" key="2">
    <source>
        <dbReference type="Proteomes" id="UP000054217"/>
    </source>
</evidence>
<protein>
    <submittedName>
        <fullName evidence="1">Uncharacterized protein</fullName>
    </submittedName>
</protein>
<proteinExistence type="predicted"/>
<reference evidence="1 2" key="1">
    <citation type="submission" date="2014-04" db="EMBL/GenBank/DDBJ databases">
        <authorList>
            <consortium name="DOE Joint Genome Institute"/>
            <person name="Kuo A."/>
            <person name="Kohler A."/>
            <person name="Costa M.D."/>
            <person name="Nagy L.G."/>
            <person name="Floudas D."/>
            <person name="Copeland A."/>
            <person name="Barry K.W."/>
            <person name="Cichocki N."/>
            <person name="Veneault-Fourrey C."/>
            <person name="LaButti K."/>
            <person name="Lindquist E.A."/>
            <person name="Lipzen A."/>
            <person name="Lundell T."/>
            <person name="Morin E."/>
            <person name="Murat C."/>
            <person name="Sun H."/>
            <person name="Tunlid A."/>
            <person name="Henrissat B."/>
            <person name="Grigoriev I.V."/>
            <person name="Hibbett D.S."/>
            <person name="Martin F."/>
            <person name="Nordberg H.P."/>
            <person name="Cantor M.N."/>
            <person name="Hua S.X."/>
        </authorList>
    </citation>
    <scope>NUCLEOTIDE SEQUENCE [LARGE SCALE GENOMIC DNA]</scope>
    <source>
        <strain evidence="1 2">Marx 270</strain>
    </source>
</reference>
<organism evidence="1 2">
    <name type="scientific">Pisolithus tinctorius Marx 270</name>
    <dbReference type="NCBI Taxonomy" id="870435"/>
    <lineage>
        <taxon>Eukaryota</taxon>
        <taxon>Fungi</taxon>
        <taxon>Dikarya</taxon>
        <taxon>Basidiomycota</taxon>
        <taxon>Agaricomycotina</taxon>
        <taxon>Agaricomycetes</taxon>
        <taxon>Agaricomycetidae</taxon>
        <taxon>Boletales</taxon>
        <taxon>Sclerodermatineae</taxon>
        <taxon>Pisolithaceae</taxon>
        <taxon>Pisolithus</taxon>
    </lineage>
</organism>
<dbReference type="EMBL" id="KN831991">
    <property type="protein sequence ID" value="KIO01120.1"/>
    <property type="molecule type" value="Genomic_DNA"/>
</dbReference>
<accession>A0A0C3NJF5</accession>
<dbReference type="InParanoid" id="A0A0C3NJF5"/>
<name>A0A0C3NJF5_PISTI</name>
<dbReference type="AlphaFoldDB" id="A0A0C3NJF5"/>
<gene>
    <name evidence="1" type="ORF">M404DRAFT_1003396</name>
</gene>
<dbReference type="HOGENOM" id="CLU_1548247_0_0_1"/>
<keyword evidence="2" id="KW-1185">Reference proteome</keyword>